<feature type="transmembrane region" description="Helical" evidence="1">
    <location>
        <begin position="116"/>
        <end position="134"/>
    </location>
</feature>
<feature type="transmembrane region" description="Helical" evidence="1">
    <location>
        <begin position="6"/>
        <end position="25"/>
    </location>
</feature>
<keyword evidence="1" id="KW-1133">Transmembrane helix</keyword>
<comment type="caution">
    <text evidence="2">The sequence shown here is derived from an EMBL/GenBank/DDBJ whole genome shotgun (WGS) entry which is preliminary data.</text>
</comment>
<keyword evidence="1" id="KW-0812">Transmembrane</keyword>
<accession>A0ABW7NC78</accession>
<protein>
    <recommendedName>
        <fullName evidence="4">Rod shape-determining protein MreD</fullName>
    </recommendedName>
</protein>
<gene>
    <name evidence="2" type="ORF">ACHKAR_17280</name>
</gene>
<feature type="transmembrane region" description="Helical" evidence="1">
    <location>
        <begin position="55"/>
        <end position="85"/>
    </location>
</feature>
<feature type="transmembrane region" description="Helical" evidence="1">
    <location>
        <begin position="146"/>
        <end position="165"/>
    </location>
</feature>
<sequence length="171" mass="19645">MIRVNIQQQVLHFIVFLVIQIPFLYKLILFNSAFGFFYIGFILFLPYALNRSLTMVIAFLTGLIIDAFSNTPGIHASACILVAFVKDGWFNLMMGTSDDDVYLDWNELKVWGSIKYLLPLIFIHHIIIFTVENGGFNSFGFLFSKILYSTLYSFIIVFGLSFLMAPKARRI</sequence>
<name>A0ABW7NC78_9BACT</name>
<dbReference type="EMBL" id="JBIPKE010000019">
    <property type="protein sequence ID" value="MFH6985208.1"/>
    <property type="molecule type" value="Genomic_DNA"/>
</dbReference>
<keyword evidence="3" id="KW-1185">Reference proteome</keyword>
<reference evidence="2 3" key="1">
    <citation type="journal article" date="2013" name="Int. J. Syst. Evol. Microbiol.">
        <title>Marinoscillum luteum sp. nov., isolated from marine sediment.</title>
        <authorList>
            <person name="Cha I.T."/>
            <person name="Park S.J."/>
            <person name="Kim S.J."/>
            <person name="Kim J.G."/>
            <person name="Jung M.Y."/>
            <person name="Shin K.S."/>
            <person name="Kwon K.K."/>
            <person name="Yang S.H."/>
            <person name="Seo Y.S."/>
            <person name="Rhee S.K."/>
        </authorList>
    </citation>
    <scope>NUCLEOTIDE SEQUENCE [LARGE SCALE GENOMIC DNA]</scope>
    <source>
        <strain evidence="2 3">KCTC 23939</strain>
    </source>
</reference>
<evidence type="ECO:0000313" key="2">
    <source>
        <dbReference type="EMBL" id="MFH6985208.1"/>
    </source>
</evidence>
<proteinExistence type="predicted"/>
<dbReference type="Proteomes" id="UP001610063">
    <property type="component" value="Unassembled WGS sequence"/>
</dbReference>
<evidence type="ECO:0008006" key="4">
    <source>
        <dbReference type="Google" id="ProtNLM"/>
    </source>
</evidence>
<evidence type="ECO:0000313" key="3">
    <source>
        <dbReference type="Proteomes" id="UP001610063"/>
    </source>
</evidence>
<dbReference type="RefSeq" id="WP_395418683.1">
    <property type="nucleotide sequence ID" value="NZ_JBIPKE010000019.1"/>
</dbReference>
<evidence type="ECO:0000256" key="1">
    <source>
        <dbReference type="SAM" id="Phobius"/>
    </source>
</evidence>
<keyword evidence="1" id="KW-0472">Membrane</keyword>
<organism evidence="2 3">
    <name type="scientific">Marinoscillum luteum</name>
    <dbReference type="NCBI Taxonomy" id="861051"/>
    <lineage>
        <taxon>Bacteria</taxon>
        <taxon>Pseudomonadati</taxon>
        <taxon>Bacteroidota</taxon>
        <taxon>Cytophagia</taxon>
        <taxon>Cytophagales</taxon>
        <taxon>Reichenbachiellaceae</taxon>
        <taxon>Marinoscillum</taxon>
    </lineage>
</organism>